<proteinExistence type="predicted"/>
<protein>
    <recommendedName>
        <fullName evidence="4">Tat pathway signal sequence domain protein</fullName>
    </recommendedName>
</protein>
<accession>A0A7W5AKP8</accession>
<evidence type="ECO:0000313" key="3">
    <source>
        <dbReference type="Proteomes" id="UP000590749"/>
    </source>
</evidence>
<dbReference type="EMBL" id="JACHXF010000013">
    <property type="protein sequence ID" value="MBB3098071.1"/>
    <property type="molecule type" value="Genomic_DNA"/>
</dbReference>
<organism evidence="2 3">
    <name type="scientific">Actinoplanes campanulatus</name>
    <dbReference type="NCBI Taxonomy" id="113559"/>
    <lineage>
        <taxon>Bacteria</taxon>
        <taxon>Bacillati</taxon>
        <taxon>Actinomycetota</taxon>
        <taxon>Actinomycetes</taxon>
        <taxon>Micromonosporales</taxon>
        <taxon>Micromonosporaceae</taxon>
        <taxon>Actinoplanes</taxon>
    </lineage>
</organism>
<feature type="chain" id="PRO_5030508869" description="Tat pathway signal sequence domain protein" evidence="1">
    <location>
        <begin position="28"/>
        <end position="219"/>
    </location>
</feature>
<sequence>MHSKRITVAVLTGALVPLLIGAAPALADDGTVLTAGAPAGTAVAVGDTIASGLATGTQAVFATAAAGANGMKCKTSSLSAVVNDNPTAPGAAALGATLGLADCTVTGVIGVLGVNSVAINNQPYATTVASDGTVTVSGTDTAPISATLVLRTLLGTVTCVFTADKNSITGTADNADNSISFTDQQFNKSTGPAACVANGYFTAKYTPVVDSAGSPVFVN</sequence>
<evidence type="ECO:0000256" key="1">
    <source>
        <dbReference type="SAM" id="SignalP"/>
    </source>
</evidence>
<dbReference type="AlphaFoldDB" id="A0A7W5AKP8"/>
<name>A0A7W5AKP8_9ACTN</name>
<dbReference type="RefSeq" id="WP_183223778.1">
    <property type="nucleotide sequence ID" value="NZ_BMPW01000014.1"/>
</dbReference>
<feature type="signal peptide" evidence="1">
    <location>
        <begin position="1"/>
        <end position="27"/>
    </location>
</feature>
<gene>
    <name evidence="2" type="ORF">FHR83_005756</name>
</gene>
<reference evidence="2 3" key="1">
    <citation type="submission" date="2020-08" db="EMBL/GenBank/DDBJ databases">
        <title>Genomic Encyclopedia of Type Strains, Phase III (KMG-III): the genomes of soil and plant-associated and newly described type strains.</title>
        <authorList>
            <person name="Whitman W."/>
        </authorList>
    </citation>
    <scope>NUCLEOTIDE SEQUENCE [LARGE SCALE GENOMIC DNA]</scope>
    <source>
        <strain evidence="2 3">CECT 3287</strain>
    </source>
</reference>
<comment type="caution">
    <text evidence="2">The sequence shown here is derived from an EMBL/GenBank/DDBJ whole genome shotgun (WGS) entry which is preliminary data.</text>
</comment>
<dbReference type="Proteomes" id="UP000590749">
    <property type="component" value="Unassembled WGS sequence"/>
</dbReference>
<evidence type="ECO:0000313" key="2">
    <source>
        <dbReference type="EMBL" id="MBB3098071.1"/>
    </source>
</evidence>
<evidence type="ECO:0008006" key="4">
    <source>
        <dbReference type="Google" id="ProtNLM"/>
    </source>
</evidence>
<keyword evidence="3" id="KW-1185">Reference proteome</keyword>
<keyword evidence="1" id="KW-0732">Signal</keyword>